<evidence type="ECO:0000256" key="5">
    <source>
        <dbReference type="ARBA" id="ARBA00022898"/>
    </source>
</evidence>
<accession>A0ABS2TFB5</accession>
<comment type="similarity">
    <text evidence="2 8">Belongs to the class-V pyridoxal-phosphate-dependent aminotransferase family. Csd subfamily.</text>
</comment>
<name>A0ABS2TFB5_9ACTO</name>
<keyword evidence="5 8" id="KW-0663">Pyridoxal phosphate</keyword>
<evidence type="ECO:0000256" key="7">
    <source>
        <dbReference type="RuleBase" id="RU004504"/>
    </source>
</evidence>
<dbReference type="InterPro" id="IPR015424">
    <property type="entry name" value="PyrdxlP-dep_Trfase"/>
</dbReference>
<dbReference type="InterPro" id="IPR000192">
    <property type="entry name" value="Aminotrans_V_dom"/>
</dbReference>
<dbReference type="EMBL" id="JAFFJS010000003">
    <property type="protein sequence ID" value="MBM9433350.1"/>
    <property type="molecule type" value="Genomic_DNA"/>
</dbReference>
<dbReference type="InterPro" id="IPR015421">
    <property type="entry name" value="PyrdxlP-dep_Trfase_major"/>
</dbReference>
<dbReference type="PANTHER" id="PTHR43586:SF8">
    <property type="entry name" value="CYSTEINE DESULFURASE 1, CHLOROPLASTIC"/>
    <property type="match status" value="1"/>
</dbReference>
<protein>
    <recommendedName>
        <fullName evidence="3 8">Cysteine desulfurase</fullName>
        <ecNumber evidence="3 8">2.8.1.7</ecNumber>
    </recommendedName>
</protein>
<dbReference type="PROSITE" id="PS00595">
    <property type="entry name" value="AA_TRANSFER_CLASS_5"/>
    <property type="match status" value="1"/>
</dbReference>
<evidence type="ECO:0000256" key="1">
    <source>
        <dbReference type="ARBA" id="ARBA00001933"/>
    </source>
</evidence>
<reference evidence="11" key="1">
    <citation type="submission" date="2021-02" db="EMBL/GenBank/DDBJ databases">
        <title>Leucobacter sp. CX169.</title>
        <authorList>
            <person name="Cheng Y."/>
        </authorList>
    </citation>
    <scope>NUCLEOTIDE SEQUENCE [LARGE SCALE GENOMIC DNA]</scope>
    <source>
        <strain evidence="11">JY899</strain>
    </source>
</reference>
<dbReference type="Gene3D" id="3.90.1150.10">
    <property type="entry name" value="Aspartate Aminotransferase, domain 1"/>
    <property type="match status" value="1"/>
</dbReference>
<dbReference type="RefSeq" id="WP_182174404.1">
    <property type="nucleotide sequence ID" value="NZ_CP059676.1"/>
</dbReference>
<evidence type="ECO:0000259" key="9">
    <source>
        <dbReference type="Pfam" id="PF00266"/>
    </source>
</evidence>
<keyword evidence="4 8" id="KW-0808">Transferase</keyword>
<dbReference type="InterPro" id="IPR010970">
    <property type="entry name" value="Cys_dSase_SufS"/>
</dbReference>
<evidence type="ECO:0000256" key="6">
    <source>
        <dbReference type="ARBA" id="ARBA00050776"/>
    </source>
</evidence>
<sequence length="421" mass="44697">MKDNAHTPVPVTDFPILARQGREGHRLVYLDSAATSQRPVQVLDAERQFLVSSNGAVKRGSHMLAEEATEAYENARETVAEFIGAQANDVVWTKNSTEALNLVAYSLGNASDGPYAIGPGDEIVVTRAEHHSNLVPWQQLCARTGARLRWLDVVPMGGDDQGRIDLATLDVINAKTKVVAFAHVSNVTGAIAPVDEIVAAARSVGALVVLDACQSVPHLPVSMTDLGVDLAVFSGHKMLGPTGIGALWGRSEVLDGLPPFLTGGSMVEVVTMEETTFLKAPAKFEAGTPMVSQAIGLAAAADYLTKAGMVEIHRHEVELTDHLLTGIANIPGVRVVGPTSRENRLGSVAFVVEDVHPHDVGQVLDSRGVEIRVGHHCAQPIHQVFDTFASSRASIGPYNTGADIDAFLDALSGVRSYFGVS</sequence>
<dbReference type="NCBIfam" id="TIGR01979">
    <property type="entry name" value="sufS"/>
    <property type="match status" value="1"/>
</dbReference>
<dbReference type="SUPFAM" id="SSF53383">
    <property type="entry name" value="PLP-dependent transferases"/>
    <property type="match status" value="1"/>
</dbReference>
<comment type="cofactor">
    <cofactor evidence="1 7">
        <name>pyridoxal 5'-phosphate</name>
        <dbReference type="ChEBI" id="CHEBI:597326"/>
    </cofactor>
</comment>
<organism evidence="10 11">
    <name type="scientific">Flaviflexus equikiangi</name>
    <dbReference type="NCBI Taxonomy" id="2758573"/>
    <lineage>
        <taxon>Bacteria</taxon>
        <taxon>Bacillati</taxon>
        <taxon>Actinomycetota</taxon>
        <taxon>Actinomycetes</taxon>
        <taxon>Actinomycetales</taxon>
        <taxon>Actinomycetaceae</taxon>
        <taxon>Flaviflexus</taxon>
    </lineage>
</organism>
<dbReference type="Pfam" id="PF00266">
    <property type="entry name" value="Aminotran_5"/>
    <property type="match status" value="1"/>
</dbReference>
<dbReference type="InterPro" id="IPR020578">
    <property type="entry name" value="Aminotrans_V_PyrdxlP_BS"/>
</dbReference>
<evidence type="ECO:0000313" key="11">
    <source>
        <dbReference type="Proteomes" id="UP000705983"/>
    </source>
</evidence>
<dbReference type="PANTHER" id="PTHR43586">
    <property type="entry name" value="CYSTEINE DESULFURASE"/>
    <property type="match status" value="1"/>
</dbReference>
<feature type="domain" description="Aminotransferase class V" evidence="9">
    <location>
        <begin position="28"/>
        <end position="407"/>
    </location>
</feature>
<evidence type="ECO:0000256" key="3">
    <source>
        <dbReference type="ARBA" id="ARBA00012239"/>
    </source>
</evidence>
<comment type="function">
    <text evidence="8">Catalyzes the removal of elemental sulfur and selenium atoms from L-cysteine, L-cystine, L-selenocysteine, and L-selenocystine to produce L-alanine.</text>
</comment>
<keyword evidence="11" id="KW-1185">Reference proteome</keyword>
<dbReference type="CDD" id="cd06453">
    <property type="entry name" value="SufS_like"/>
    <property type="match status" value="1"/>
</dbReference>
<evidence type="ECO:0000256" key="4">
    <source>
        <dbReference type="ARBA" id="ARBA00022679"/>
    </source>
</evidence>
<dbReference type="Proteomes" id="UP000705983">
    <property type="component" value="Unassembled WGS sequence"/>
</dbReference>
<evidence type="ECO:0000313" key="10">
    <source>
        <dbReference type="EMBL" id="MBM9433350.1"/>
    </source>
</evidence>
<evidence type="ECO:0000256" key="8">
    <source>
        <dbReference type="RuleBase" id="RU004506"/>
    </source>
</evidence>
<gene>
    <name evidence="10" type="ORF">JVW63_06525</name>
</gene>
<comment type="caution">
    <text evidence="10">The sequence shown here is derived from an EMBL/GenBank/DDBJ whole genome shotgun (WGS) entry which is preliminary data.</text>
</comment>
<comment type="catalytic activity">
    <reaction evidence="6 8">
        <text>(sulfur carrier)-H + L-cysteine = (sulfur carrier)-SH + L-alanine</text>
        <dbReference type="Rhea" id="RHEA:43892"/>
        <dbReference type="Rhea" id="RHEA-COMP:14737"/>
        <dbReference type="Rhea" id="RHEA-COMP:14739"/>
        <dbReference type="ChEBI" id="CHEBI:29917"/>
        <dbReference type="ChEBI" id="CHEBI:35235"/>
        <dbReference type="ChEBI" id="CHEBI:57972"/>
        <dbReference type="ChEBI" id="CHEBI:64428"/>
        <dbReference type="EC" id="2.8.1.7"/>
    </reaction>
</comment>
<dbReference type="InterPro" id="IPR015422">
    <property type="entry name" value="PyrdxlP-dep_Trfase_small"/>
</dbReference>
<evidence type="ECO:0000256" key="2">
    <source>
        <dbReference type="ARBA" id="ARBA00010447"/>
    </source>
</evidence>
<proteinExistence type="inferred from homology"/>
<dbReference type="EC" id="2.8.1.7" evidence="3 8"/>
<dbReference type="Gene3D" id="3.40.640.10">
    <property type="entry name" value="Type I PLP-dependent aspartate aminotransferase-like (Major domain)"/>
    <property type="match status" value="1"/>
</dbReference>